<comment type="caution">
    <text evidence="2">The sequence shown here is derived from an EMBL/GenBank/DDBJ whole genome shotgun (WGS) entry which is preliminary data.</text>
</comment>
<dbReference type="Proteomes" id="UP000553193">
    <property type="component" value="Unassembled WGS sequence"/>
</dbReference>
<dbReference type="InterPro" id="IPR008928">
    <property type="entry name" value="6-hairpin_glycosidase_sf"/>
</dbReference>
<name>A0A840AH07_9PROT</name>
<organism evidence="2 3">
    <name type="scientific">Roseococcus suduntuyensis</name>
    <dbReference type="NCBI Taxonomy" id="455361"/>
    <lineage>
        <taxon>Bacteria</taxon>
        <taxon>Pseudomonadati</taxon>
        <taxon>Pseudomonadota</taxon>
        <taxon>Alphaproteobacteria</taxon>
        <taxon>Acetobacterales</taxon>
        <taxon>Roseomonadaceae</taxon>
        <taxon>Roseococcus</taxon>
    </lineage>
</organism>
<feature type="domain" description="Mannosylglycerate hydrolase MGH1-like glycoside hydrolase" evidence="1">
    <location>
        <begin position="418"/>
        <end position="643"/>
    </location>
</feature>
<accession>A0A840AH07</accession>
<dbReference type="Gene3D" id="1.50.10.10">
    <property type="match status" value="1"/>
</dbReference>
<dbReference type="GO" id="GO:0009311">
    <property type="term" value="P:oligosaccharide metabolic process"/>
    <property type="evidence" value="ECO:0007669"/>
    <property type="project" value="InterPro"/>
</dbReference>
<evidence type="ECO:0000259" key="1">
    <source>
        <dbReference type="Pfam" id="PF22422"/>
    </source>
</evidence>
<keyword evidence="3" id="KW-1185">Reference proteome</keyword>
<feature type="domain" description="Mannosylglycerate hydrolase MGH1-like glycoside hydrolase" evidence="1">
    <location>
        <begin position="695"/>
        <end position="863"/>
    </location>
</feature>
<protein>
    <recommendedName>
        <fullName evidence="1">Mannosylglycerate hydrolase MGH1-like glycoside hydrolase domain-containing protein</fullName>
    </recommendedName>
</protein>
<dbReference type="GO" id="GO:0004573">
    <property type="term" value="F:Glc3Man9GlcNAc2 oligosaccharide glucosidase activity"/>
    <property type="evidence" value="ECO:0007669"/>
    <property type="project" value="InterPro"/>
</dbReference>
<reference evidence="2 3" key="1">
    <citation type="submission" date="2020-08" db="EMBL/GenBank/DDBJ databases">
        <title>Genomic Encyclopedia of Type Strains, Phase IV (KMG-IV): sequencing the most valuable type-strain genomes for metagenomic binning, comparative biology and taxonomic classification.</title>
        <authorList>
            <person name="Goeker M."/>
        </authorList>
    </citation>
    <scope>NUCLEOTIDE SEQUENCE [LARGE SCALE GENOMIC DNA]</scope>
    <source>
        <strain evidence="2 3">DSM 19979</strain>
    </source>
</reference>
<dbReference type="Pfam" id="PF22422">
    <property type="entry name" value="MGH1-like_GH"/>
    <property type="match status" value="2"/>
</dbReference>
<gene>
    <name evidence="2" type="ORF">GGQ83_003230</name>
</gene>
<dbReference type="InterPro" id="IPR012341">
    <property type="entry name" value="6hp_glycosidase-like_sf"/>
</dbReference>
<evidence type="ECO:0000313" key="3">
    <source>
        <dbReference type="Proteomes" id="UP000553193"/>
    </source>
</evidence>
<dbReference type="EMBL" id="JACIDJ010000006">
    <property type="protein sequence ID" value="MBB3899770.1"/>
    <property type="molecule type" value="Genomic_DNA"/>
</dbReference>
<dbReference type="PANTHER" id="PTHR10412:SF10">
    <property type="entry name" value="GLYCOSYL HYDROLASE FAMILY 63 C-TERMINAL DOMAIN-CONTAINING PROTEIN"/>
    <property type="match status" value="1"/>
</dbReference>
<evidence type="ECO:0000313" key="2">
    <source>
        <dbReference type="EMBL" id="MBB3899770.1"/>
    </source>
</evidence>
<dbReference type="InterPro" id="IPR004888">
    <property type="entry name" value="Glycoside_hydrolase_63"/>
</dbReference>
<dbReference type="RefSeq" id="WP_184385836.1">
    <property type="nucleotide sequence ID" value="NZ_JACIDJ010000006.1"/>
</dbReference>
<dbReference type="PANTHER" id="PTHR10412">
    <property type="entry name" value="MANNOSYL-OLIGOSACCHARIDE GLUCOSIDASE"/>
    <property type="match status" value="1"/>
</dbReference>
<sequence>MSEAERIKSRDSGQEDWALWGPYLSERQWGTVREDFSPYGNAWEYFPHDHARSRTYRWGEDGLGGISDSKQRLCFALALWNGADPILKERLFGLTNSEGNHGEDVKEYYFYQDNTPTHSHMRMLYKYPHRAFPYGDLVAENARRKSTDPRAPEYELLDTGIFDEDRYFDVEIAYAKRGTADILARITVTNRGPDPHEITLLPTLWFRNTWSWAEGSDKPGLRAVGEGVVEASHPALGPMRLVAEGAERLLFCENETNIHRLFGAEGGPAHPKDAFHDFVVQGDAGAVNPAGEGTKAASLHRRTLAPGESWVLRLRLTHDAAATTIGADFDAVFAARAAEADAFYDTVLPTNTTPERRAIMRQAQAGMLWSKQFYHYVVEEWLKGDRYPPPPERATGRNAQWRHFYAEDVLSMPDKWEYPWFASWDMAFHCVVLAQVDPGFAKGQLRLLTREFYMSPTGQVPAYEWAFEDVNPPVGPWAAWEIYKRELAQTGKGDVPFLERIFQRSLMNFTWWVNRKDADNNNLFQGGFLGMDNIGVIDRTAAERQGFRLYQADATSWMGFSALILMEMAIELAKHDKVYIEIGVKFLQHYLYIADAMNHLTRQTDGALDLWDEEEGFYFDVALRHGQYQKLKVRSLVGLTPLLPVSSIDIPALEDDFEDVFRDRLRWFLRRQPDLLEQASETHDGLDQTILLSFLSEDRLRRILAVMLDEEEFLSPHGIRSISQRHRDHPYALQVDGETLVDAYEPAESSSGMFGGNSNWRGPIWMPVNMLAVQSLRRFHEHYGDRFQVECPTGSGTMMTLAEVADEISRRLVSIFEPGTDGRRPLYGGTERFQSDPHWRDNILFYEYFHGDNGAGIGASHQTGWTGLVSILIEELAKRGKG</sequence>
<dbReference type="AlphaFoldDB" id="A0A840AH07"/>
<dbReference type="InterPro" id="IPR054491">
    <property type="entry name" value="MGH1-like_GH"/>
</dbReference>
<dbReference type="SUPFAM" id="SSF48208">
    <property type="entry name" value="Six-hairpin glycosidases"/>
    <property type="match status" value="1"/>
</dbReference>
<proteinExistence type="predicted"/>